<dbReference type="InterPro" id="IPR051791">
    <property type="entry name" value="Pra-immunoreactive"/>
</dbReference>
<evidence type="ECO:0000259" key="8">
    <source>
        <dbReference type="Pfam" id="PF06271"/>
    </source>
</evidence>
<keyword evidence="10" id="KW-1185">Reference proteome</keyword>
<dbReference type="PANTHER" id="PTHR36115:SF6">
    <property type="entry name" value="PROLINE-RICH ANTIGEN HOMOLOG"/>
    <property type="match status" value="1"/>
</dbReference>
<dbReference type="OrthoDB" id="9793824at2"/>
<feature type="region of interest" description="Disordered" evidence="6">
    <location>
        <begin position="1"/>
        <end position="104"/>
    </location>
</feature>
<feature type="domain" description="RDD" evidence="8">
    <location>
        <begin position="124"/>
        <end position="274"/>
    </location>
</feature>
<evidence type="ECO:0000256" key="2">
    <source>
        <dbReference type="ARBA" id="ARBA00022475"/>
    </source>
</evidence>
<organism evidence="9 10">
    <name type="scientific">Gordonia malaquae NBRC 108250</name>
    <dbReference type="NCBI Taxonomy" id="1223542"/>
    <lineage>
        <taxon>Bacteria</taxon>
        <taxon>Bacillati</taxon>
        <taxon>Actinomycetota</taxon>
        <taxon>Actinomycetes</taxon>
        <taxon>Mycobacteriales</taxon>
        <taxon>Gordoniaceae</taxon>
        <taxon>Gordonia</taxon>
    </lineage>
</organism>
<evidence type="ECO:0000256" key="3">
    <source>
        <dbReference type="ARBA" id="ARBA00022692"/>
    </source>
</evidence>
<keyword evidence="3 7" id="KW-0812">Transmembrane</keyword>
<dbReference type="GO" id="GO:0005886">
    <property type="term" value="C:plasma membrane"/>
    <property type="evidence" value="ECO:0007669"/>
    <property type="project" value="UniProtKB-SubCell"/>
</dbReference>
<feature type="transmembrane region" description="Helical" evidence="7">
    <location>
        <begin position="139"/>
        <end position="158"/>
    </location>
</feature>
<gene>
    <name evidence="9" type="ORF">GM1_013_01050</name>
</gene>
<sequence length="281" mass="29290">MTNPPGNPGDPNAQPDPYGATQFGQTPNFEKQPQTPPASPDYGQQPPAYGQPVPPAYGQPGQPAYGQQPYGAFGQENAGFAGQQGGEWNRQPDGSVSPGTVPAGFTPQANTGYVDIVGLGRVQVADIGKRFLARLIDGVIYGVIYGIMFGVGAASIVADPIECSTNSFGTTTCDGGGAGVMGFFVVMLLAMAFGLLYEWLMIGIKGATLGKMAMHIKVVDQLSGQPIGLGRAFVRQIIPFAGAIACYVGAIVVYLSPLFDNSGRMQGWHDKAANDLVIISG</sequence>
<accession>M3VBB4</accession>
<keyword evidence="5 7" id="KW-0472">Membrane</keyword>
<evidence type="ECO:0000256" key="1">
    <source>
        <dbReference type="ARBA" id="ARBA00004651"/>
    </source>
</evidence>
<evidence type="ECO:0000256" key="5">
    <source>
        <dbReference type="ARBA" id="ARBA00023136"/>
    </source>
</evidence>
<evidence type="ECO:0000256" key="4">
    <source>
        <dbReference type="ARBA" id="ARBA00022989"/>
    </source>
</evidence>
<name>M3VBB4_GORML</name>
<comment type="caution">
    <text evidence="9">The sequence shown here is derived from an EMBL/GenBank/DDBJ whole genome shotgun (WGS) entry which is preliminary data.</text>
</comment>
<dbReference type="eggNOG" id="COG1714">
    <property type="taxonomic scope" value="Bacteria"/>
</dbReference>
<dbReference type="EMBL" id="BAOP01000013">
    <property type="protein sequence ID" value="GAC79968.1"/>
    <property type="molecule type" value="Genomic_DNA"/>
</dbReference>
<keyword evidence="4 7" id="KW-1133">Transmembrane helix</keyword>
<dbReference type="Proteomes" id="UP000035009">
    <property type="component" value="Unassembled WGS sequence"/>
</dbReference>
<evidence type="ECO:0000256" key="7">
    <source>
        <dbReference type="SAM" id="Phobius"/>
    </source>
</evidence>
<comment type="subcellular location">
    <subcellularLocation>
        <location evidence="1">Cell membrane</location>
        <topology evidence="1">Multi-pass membrane protein</topology>
    </subcellularLocation>
</comment>
<dbReference type="PANTHER" id="PTHR36115">
    <property type="entry name" value="PROLINE-RICH ANTIGEN HOMOLOG-RELATED"/>
    <property type="match status" value="1"/>
</dbReference>
<proteinExistence type="predicted"/>
<keyword evidence="2" id="KW-1003">Cell membrane</keyword>
<evidence type="ECO:0000313" key="9">
    <source>
        <dbReference type="EMBL" id="GAC79968.1"/>
    </source>
</evidence>
<reference evidence="9 10" key="1">
    <citation type="submission" date="2013-02" db="EMBL/GenBank/DDBJ databases">
        <title>Whole genome shotgun sequence of Gordonia malaquae NBRC 108250.</title>
        <authorList>
            <person name="Yoshida I."/>
            <person name="Hosoyama A."/>
            <person name="Tsuchikane K."/>
            <person name="Ando Y."/>
            <person name="Baba S."/>
            <person name="Ohji S."/>
            <person name="Hamada M."/>
            <person name="Tamura T."/>
            <person name="Yamazoe A."/>
            <person name="Yamazaki S."/>
            <person name="Fujita N."/>
        </authorList>
    </citation>
    <scope>NUCLEOTIDE SEQUENCE [LARGE SCALE GENOMIC DNA]</scope>
    <source>
        <strain evidence="9 10">NBRC 108250</strain>
    </source>
</reference>
<dbReference type="Pfam" id="PF06271">
    <property type="entry name" value="RDD"/>
    <property type="match status" value="1"/>
</dbReference>
<dbReference type="STRING" id="410332.SAMN04488550_0885"/>
<evidence type="ECO:0000256" key="6">
    <source>
        <dbReference type="SAM" id="MobiDB-lite"/>
    </source>
</evidence>
<dbReference type="InterPro" id="IPR010432">
    <property type="entry name" value="RDD"/>
</dbReference>
<dbReference type="RefSeq" id="WP_008378651.1">
    <property type="nucleotide sequence ID" value="NZ_BAOP01000013.1"/>
</dbReference>
<feature type="compositionally biased region" description="Polar residues" evidence="6">
    <location>
        <begin position="22"/>
        <end position="33"/>
    </location>
</feature>
<protein>
    <recommendedName>
        <fullName evidence="8">RDD domain-containing protein</fullName>
    </recommendedName>
</protein>
<feature type="transmembrane region" description="Helical" evidence="7">
    <location>
        <begin position="237"/>
        <end position="255"/>
    </location>
</feature>
<feature type="transmembrane region" description="Helical" evidence="7">
    <location>
        <begin position="178"/>
        <end position="202"/>
    </location>
</feature>
<feature type="compositionally biased region" description="Low complexity" evidence="6">
    <location>
        <begin position="58"/>
        <end position="72"/>
    </location>
</feature>
<dbReference type="AlphaFoldDB" id="M3VBB4"/>
<evidence type="ECO:0000313" key="10">
    <source>
        <dbReference type="Proteomes" id="UP000035009"/>
    </source>
</evidence>